<sequence>MRAINHGREVYKVRGVELWELVDRRWRGIILSIPQGIHHRKSSWLVKKDAGGLSTKTGNEGRHVLIQRVGEDDPRSHLKDI</sequence>
<organism evidence="1 2">
    <name type="scientific">Hermanssonia centrifuga</name>
    <dbReference type="NCBI Taxonomy" id="98765"/>
    <lineage>
        <taxon>Eukaryota</taxon>
        <taxon>Fungi</taxon>
        <taxon>Dikarya</taxon>
        <taxon>Basidiomycota</taxon>
        <taxon>Agaricomycotina</taxon>
        <taxon>Agaricomycetes</taxon>
        <taxon>Polyporales</taxon>
        <taxon>Meruliaceae</taxon>
        <taxon>Hermanssonia</taxon>
    </lineage>
</organism>
<dbReference type="AlphaFoldDB" id="A0A2R6NSD7"/>
<dbReference type="EMBL" id="MLYV02000904">
    <property type="protein sequence ID" value="PSR75394.1"/>
    <property type="molecule type" value="Genomic_DNA"/>
</dbReference>
<protein>
    <submittedName>
        <fullName evidence="1">Uncharacterized protein</fullName>
    </submittedName>
</protein>
<evidence type="ECO:0000313" key="1">
    <source>
        <dbReference type="EMBL" id="PSR75394.1"/>
    </source>
</evidence>
<dbReference type="Proteomes" id="UP000186601">
    <property type="component" value="Unassembled WGS sequence"/>
</dbReference>
<evidence type="ECO:0000313" key="2">
    <source>
        <dbReference type="Proteomes" id="UP000186601"/>
    </source>
</evidence>
<comment type="caution">
    <text evidence="1">The sequence shown here is derived from an EMBL/GenBank/DDBJ whole genome shotgun (WGS) entry which is preliminary data.</text>
</comment>
<accession>A0A2R6NSD7</accession>
<name>A0A2R6NSD7_9APHY</name>
<keyword evidence="2" id="KW-1185">Reference proteome</keyword>
<reference evidence="1 2" key="1">
    <citation type="submission" date="2018-02" db="EMBL/GenBank/DDBJ databases">
        <title>Genome sequence of the basidiomycete white-rot fungus Phlebia centrifuga.</title>
        <authorList>
            <person name="Granchi Z."/>
            <person name="Peng M."/>
            <person name="de Vries R.P."/>
            <person name="Hilden K."/>
            <person name="Makela M.R."/>
            <person name="Grigoriev I."/>
            <person name="Riley R."/>
        </authorList>
    </citation>
    <scope>NUCLEOTIDE SEQUENCE [LARGE SCALE GENOMIC DNA]</scope>
    <source>
        <strain evidence="1 2">FBCC195</strain>
    </source>
</reference>
<gene>
    <name evidence="1" type="ORF">PHLCEN_2v9152</name>
</gene>
<proteinExistence type="predicted"/>